<evidence type="ECO:0000256" key="2">
    <source>
        <dbReference type="ARBA" id="ARBA00022448"/>
    </source>
</evidence>
<comment type="similarity">
    <text evidence="7">Belongs to the binding-protein-dependent transport system permease family.</text>
</comment>
<dbReference type="InterPro" id="IPR050366">
    <property type="entry name" value="BP-dependent_transpt_permease"/>
</dbReference>
<evidence type="ECO:0000259" key="8">
    <source>
        <dbReference type="PROSITE" id="PS50928"/>
    </source>
</evidence>
<dbReference type="PANTHER" id="PTHR43386:SF1">
    <property type="entry name" value="D,D-DIPEPTIDE TRANSPORT SYSTEM PERMEASE PROTEIN DDPC-RELATED"/>
    <property type="match status" value="1"/>
</dbReference>
<evidence type="ECO:0000256" key="7">
    <source>
        <dbReference type="RuleBase" id="RU363032"/>
    </source>
</evidence>
<accession>A0A7C5PEG9</accession>
<dbReference type="Pfam" id="PF00528">
    <property type="entry name" value="BPD_transp_1"/>
    <property type="match status" value="1"/>
</dbReference>
<keyword evidence="2 7" id="KW-0813">Transport</keyword>
<dbReference type="CDD" id="cd06261">
    <property type="entry name" value="TM_PBP2"/>
    <property type="match status" value="1"/>
</dbReference>
<evidence type="ECO:0000256" key="5">
    <source>
        <dbReference type="ARBA" id="ARBA00022989"/>
    </source>
</evidence>
<feature type="transmembrane region" description="Helical" evidence="7">
    <location>
        <begin position="80"/>
        <end position="100"/>
    </location>
</feature>
<dbReference type="Gene3D" id="1.10.3720.10">
    <property type="entry name" value="MetI-like"/>
    <property type="match status" value="1"/>
</dbReference>
<gene>
    <name evidence="9" type="ORF">ENL70_04920</name>
</gene>
<evidence type="ECO:0000256" key="4">
    <source>
        <dbReference type="ARBA" id="ARBA00022692"/>
    </source>
</evidence>
<dbReference type="SUPFAM" id="SSF161098">
    <property type="entry name" value="MetI-like"/>
    <property type="match status" value="1"/>
</dbReference>
<dbReference type="PROSITE" id="PS50928">
    <property type="entry name" value="ABC_TM1"/>
    <property type="match status" value="1"/>
</dbReference>
<feature type="transmembrane region" description="Helical" evidence="7">
    <location>
        <begin position="107"/>
        <end position="130"/>
    </location>
</feature>
<evidence type="ECO:0000256" key="6">
    <source>
        <dbReference type="ARBA" id="ARBA00023136"/>
    </source>
</evidence>
<evidence type="ECO:0000256" key="1">
    <source>
        <dbReference type="ARBA" id="ARBA00004651"/>
    </source>
</evidence>
<feature type="transmembrane region" description="Helical" evidence="7">
    <location>
        <begin position="12"/>
        <end position="34"/>
    </location>
</feature>
<comment type="caution">
    <text evidence="9">The sequence shown here is derived from an EMBL/GenBank/DDBJ whole genome shotgun (WGS) entry which is preliminary data.</text>
</comment>
<evidence type="ECO:0000313" key="9">
    <source>
        <dbReference type="EMBL" id="HHI65870.1"/>
    </source>
</evidence>
<feature type="domain" description="ABC transmembrane type-1" evidence="8">
    <location>
        <begin position="76"/>
        <end position="264"/>
    </location>
</feature>
<keyword evidence="3" id="KW-1003">Cell membrane</keyword>
<evidence type="ECO:0000256" key="3">
    <source>
        <dbReference type="ARBA" id="ARBA00022475"/>
    </source>
</evidence>
<dbReference type="GO" id="GO:0005886">
    <property type="term" value="C:plasma membrane"/>
    <property type="evidence" value="ECO:0007669"/>
    <property type="project" value="UniProtKB-SubCell"/>
</dbReference>
<dbReference type="Pfam" id="PF12911">
    <property type="entry name" value="OppC_N"/>
    <property type="match status" value="1"/>
</dbReference>
<feature type="transmembrane region" description="Helical" evidence="7">
    <location>
        <begin position="244"/>
        <end position="267"/>
    </location>
</feature>
<keyword evidence="5 7" id="KW-1133">Transmembrane helix</keyword>
<dbReference type="InterPro" id="IPR025966">
    <property type="entry name" value="OppC_N"/>
</dbReference>
<feature type="transmembrane region" description="Helical" evidence="7">
    <location>
        <begin position="190"/>
        <end position="207"/>
    </location>
</feature>
<protein>
    <submittedName>
        <fullName evidence="9">ABC transporter permease</fullName>
    </submittedName>
</protein>
<feature type="transmembrane region" description="Helical" evidence="7">
    <location>
        <begin position="136"/>
        <end position="155"/>
    </location>
</feature>
<keyword evidence="4 7" id="KW-0812">Transmembrane</keyword>
<reference evidence="9" key="1">
    <citation type="journal article" date="2020" name="mSystems">
        <title>Genome- and Community-Level Interaction Insights into Carbon Utilization and Element Cycling Functions of Hydrothermarchaeota in Hydrothermal Sediment.</title>
        <authorList>
            <person name="Zhou Z."/>
            <person name="Liu Y."/>
            <person name="Xu W."/>
            <person name="Pan J."/>
            <person name="Luo Z.H."/>
            <person name="Li M."/>
        </authorList>
    </citation>
    <scope>NUCLEOTIDE SEQUENCE [LARGE SCALE GENOMIC DNA]</scope>
    <source>
        <strain evidence="9">SpSt-1019</strain>
    </source>
</reference>
<dbReference type="InterPro" id="IPR000515">
    <property type="entry name" value="MetI-like"/>
</dbReference>
<sequence>MYYLSLIFKNKKSAVGICIFLFFTVIAIFAPYIAPYSPTYMGFAPLQASNWKHLLGTTVTGQDVFSQIIWGTRVSLEVGILVGFMTTIISTVIGLISGYFGSTIDEVLTAITNVFLIIPGLPLMIILAAYLPSRGMWTIIFVITITGWAWGSRVLRPQVMSLKKREFVSASIVVGERSSHIVFYDIFPNIIGLIVANFFGSAVYGVLSEAGLEFIGLGNVNAISWGTILYWAQNDQAMFSGLWGWLLVPGLLIALLGMSFALMNFAVDEITNPRLRKR</sequence>
<dbReference type="GO" id="GO:0071916">
    <property type="term" value="F:dipeptide transmembrane transporter activity"/>
    <property type="evidence" value="ECO:0007669"/>
    <property type="project" value="TreeGrafter"/>
</dbReference>
<comment type="subcellular location">
    <subcellularLocation>
        <location evidence="1 7">Cell membrane</location>
        <topology evidence="1 7">Multi-pass membrane protein</topology>
    </subcellularLocation>
</comment>
<keyword evidence="6 7" id="KW-0472">Membrane</keyword>
<dbReference type="InterPro" id="IPR035906">
    <property type="entry name" value="MetI-like_sf"/>
</dbReference>
<organism evidence="9">
    <name type="scientific">Thermodesulfobium narugense</name>
    <dbReference type="NCBI Taxonomy" id="184064"/>
    <lineage>
        <taxon>Bacteria</taxon>
        <taxon>Pseudomonadati</taxon>
        <taxon>Thermodesulfobiota</taxon>
        <taxon>Thermodesulfobiia</taxon>
        <taxon>Thermodesulfobiales</taxon>
        <taxon>Thermodesulfobiaceae</taxon>
        <taxon>Thermodesulfobium</taxon>
    </lineage>
</organism>
<dbReference type="EMBL" id="DRUY01000165">
    <property type="protein sequence ID" value="HHI65870.1"/>
    <property type="molecule type" value="Genomic_DNA"/>
</dbReference>
<dbReference type="PANTHER" id="PTHR43386">
    <property type="entry name" value="OLIGOPEPTIDE TRANSPORT SYSTEM PERMEASE PROTEIN APPC"/>
    <property type="match status" value="1"/>
</dbReference>
<proteinExistence type="inferred from homology"/>
<dbReference type="AlphaFoldDB" id="A0A7C5PEG9"/>
<name>A0A7C5PEG9_9BACT</name>